<reference evidence="3" key="2">
    <citation type="submission" date="2025-09" db="UniProtKB">
        <authorList>
            <consortium name="Ensembl"/>
        </authorList>
    </citation>
    <scope>IDENTIFICATION</scope>
</reference>
<dbReference type="Ensembl" id="ENSCLAT00000014185.1">
    <property type="protein sequence ID" value="ENSCLAP00000014028.1"/>
    <property type="gene ID" value="ENSCLAG00000009693.1"/>
</dbReference>
<dbReference type="InterPro" id="IPR037763">
    <property type="entry name" value="C1orf162"/>
</dbReference>
<keyword evidence="2" id="KW-0812">Transmembrane</keyword>
<name>A0A8C2VDL7_CHILA</name>
<dbReference type="Proteomes" id="UP000694398">
    <property type="component" value="Unassembled WGS sequence"/>
</dbReference>
<reference evidence="3" key="1">
    <citation type="submission" date="2025-08" db="UniProtKB">
        <authorList>
            <consortium name="Ensembl"/>
        </authorList>
    </citation>
    <scope>IDENTIFICATION</scope>
</reference>
<organism evidence="3 4">
    <name type="scientific">Chinchilla lanigera</name>
    <name type="common">Long-tailed chinchilla</name>
    <name type="synonym">Chinchilla villidera</name>
    <dbReference type="NCBI Taxonomy" id="34839"/>
    <lineage>
        <taxon>Eukaryota</taxon>
        <taxon>Metazoa</taxon>
        <taxon>Chordata</taxon>
        <taxon>Craniata</taxon>
        <taxon>Vertebrata</taxon>
        <taxon>Euteleostomi</taxon>
        <taxon>Mammalia</taxon>
        <taxon>Eutheria</taxon>
        <taxon>Euarchontoglires</taxon>
        <taxon>Glires</taxon>
        <taxon>Rodentia</taxon>
        <taxon>Hystricomorpha</taxon>
        <taxon>Chinchillidae</taxon>
        <taxon>Chinchilla</taxon>
    </lineage>
</organism>
<keyword evidence="2" id="KW-1133">Transmembrane helix</keyword>
<keyword evidence="2" id="KW-0472">Membrane</keyword>
<feature type="transmembrane region" description="Helical" evidence="2">
    <location>
        <begin position="35"/>
        <end position="57"/>
    </location>
</feature>
<dbReference type="GeneTree" id="ENSGT00390000015005"/>
<dbReference type="PANTHER" id="PTHR37997">
    <property type="entry name" value="TRANSMEMBRANE PROTEIN C1ORF162"/>
    <property type="match status" value="1"/>
</dbReference>
<evidence type="ECO:0000256" key="1">
    <source>
        <dbReference type="SAM" id="MobiDB-lite"/>
    </source>
</evidence>
<protein>
    <submittedName>
        <fullName evidence="3">Chromosome 1 open reading frame 162</fullName>
    </submittedName>
</protein>
<feature type="compositionally biased region" description="Low complexity" evidence="1">
    <location>
        <begin position="18"/>
        <end position="28"/>
    </location>
</feature>
<feature type="compositionally biased region" description="Polar residues" evidence="1">
    <location>
        <begin position="1"/>
        <end position="12"/>
    </location>
</feature>
<gene>
    <name evidence="3" type="primary">C1orf162</name>
</gene>
<dbReference type="OMA" id="MAGHSKP"/>
<keyword evidence="4" id="KW-1185">Reference proteome</keyword>
<feature type="region of interest" description="Disordered" evidence="1">
    <location>
        <begin position="1"/>
        <end position="28"/>
    </location>
</feature>
<dbReference type="PANTHER" id="PTHR37997:SF1">
    <property type="entry name" value="TRANSMEMBRANE PROTEIN C1ORF162"/>
    <property type="match status" value="1"/>
</dbReference>
<accession>A0A8C2VDL7</accession>
<dbReference type="AlphaFoldDB" id="A0A8C2VDL7"/>
<evidence type="ECO:0000313" key="3">
    <source>
        <dbReference type="Ensembl" id="ENSCLAP00000014028.1"/>
    </source>
</evidence>
<evidence type="ECO:0000256" key="2">
    <source>
        <dbReference type="SAM" id="Phobius"/>
    </source>
</evidence>
<evidence type="ECO:0000313" key="4">
    <source>
        <dbReference type="Proteomes" id="UP000694398"/>
    </source>
</evidence>
<sequence>MGKASSTCQPNTGKAFRSPSSSSAPSLCPNSKEHLILAFFAGVLLTLLLTALIFFILKCCRKCHPRPQGLDPHSDPPASHSSIPKESLVYASMTFKPSEEKSNRLTANHSAHTDPVVYAQIK</sequence>
<proteinExistence type="predicted"/>